<dbReference type="Gene3D" id="3.60.10.10">
    <property type="entry name" value="Endonuclease/exonuclease/phosphatase"/>
    <property type="match status" value="1"/>
</dbReference>
<proteinExistence type="predicted"/>
<evidence type="ECO:0000313" key="1">
    <source>
        <dbReference type="EMBL" id="KAG2333126.1"/>
    </source>
</evidence>
<dbReference type="InterPro" id="IPR036691">
    <property type="entry name" value="Endo/exonu/phosph_ase_sf"/>
</dbReference>
<dbReference type="OrthoDB" id="1112386at2759"/>
<organism evidence="1 2">
    <name type="scientific">Brassica carinata</name>
    <name type="common">Ethiopian mustard</name>
    <name type="synonym">Abyssinian cabbage</name>
    <dbReference type="NCBI Taxonomy" id="52824"/>
    <lineage>
        <taxon>Eukaryota</taxon>
        <taxon>Viridiplantae</taxon>
        <taxon>Streptophyta</taxon>
        <taxon>Embryophyta</taxon>
        <taxon>Tracheophyta</taxon>
        <taxon>Spermatophyta</taxon>
        <taxon>Magnoliopsida</taxon>
        <taxon>eudicotyledons</taxon>
        <taxon>Gunneridae</taxon>
        <taxon>Pentapetalae</taxon>
        <taxon>rosids</taxon>
        <taxon>malvids</taxon>
        <taxon>Brassicales</taxon>
        <taxon>Brassicaceae</taxon>
        <taxon>Brassiceae</taxon>
        <taxon>Brassica</taxon>
    </lineage>
</organism>
<evidence type="ECO:0008006" key="3">
    <source>
        <dbReference type="Google" id="ProtNLM"/>
    </source>
</evidence>
<name>A0A8X7WP74_BRACI</name>
<reference evidence="1 2" key="1">
    <citation type="submission" date="2020-02" db="EMBL/GenBank/DDBJ databases">
        <authorList>
            <person name="Ma Q."/>
            <person name="Huang Y."/>
            <person name="Song X."/>
            <person name="Pei D."/>
        </authorList>
    </citation>
    <scope>NUCLEOTIDE SEQUENCE [LARGE SCALE GENOMIC DNA]</scope>
    <source>
        <strain evidence="1">Sxm20200214</strain>
        <tissue evidence="1">Leaf</tissue>
    </source>
</reference>
<dbReference type="Proteomes" id="UP000886595">
    <property type="component" value="Unassembled WGS sequence"/>
</dbReference>
<dbReference type="EMBL" id="JAAMPC010000001">
    <property type="protein sequence ID" value="KAG2333126.1"/>
    <property type="molecule type" value="Genomic_DNA"/>
</dbReference>
<sequence length="293" mass="33910">MDAVGLGRDTPWLLTGDFNDILHNAEKFGGPTRPEGSFTTFRSFVAQNGFWDLKHSSEQLSWCGNTHFIRSRLDRSMSNCAWAEAFPMRRCRYLRFEGSDHRPLLTYFNADRPKKRGMFRFNRALTEQEEVTQLVDKAWNASPLDTVIAKLNSCRRNIIIWAKEKQIQSNLLIKLKQQELEKALSNAILDAVSIEAINSDLKRAYLEEEQFWLQRSRIQWLKKGDRNTGFFHAATRTRRTINAIPVLEDNQGGAVYEEQQIAWFGGSAGYLEMASGKDRILFSEDGLWDWDDF</sequence>
<dbReference type="SUPFAM" id="SSF56219">
    <property type="entry name" value="DNase I-like"/>
    <property type="match status" value="1"/>
</dbReference>
<keyword evidence="2" id="KW-1185">Reference proteome</keyword>
<dbReference type="PANTHER" id="PTHR33710:SF62">
    <property type="entry name" value="DUF4283 DOMAIN PROTEIN"/>
    <property type="match status" value="1"/>
</dbReference>
<accession>A0A8X7WP74</accession>
<gene>
    <name evidence="1" type="ORF">Bca52824_004306</name>
</gene>
<dbReference type="AlphaFoldDB" id="A0A8X7WP74"/>
<evidence type="ECO:0000313" key="2">
    <source>
        <dbReference type="Proteomes" id="UP000886595"/>
    </source>
</evidence>
<comment type="caution">
    <text evidence="1">The sequence shown here is derived from an EMBL/GenBank/DDBJ whole genome shotgun (WGS) entry which is preliminary data.</text>
</comment>
<dbReference type="PANTHER" id="PTHR33710">
    <property type="entry name" value="BNAC02G09200D PROTEIN"/>
    <property type="match status" value="1"/>
</dbReference>
<protein>
    <recommendedName>
        <fullName evidence="3">Endonuclease/exonuclease/phosphatase domain-containing protein</fullName>
    </recommendedName>
</protein>